<keyword evidence="2" id="KW-1185">Reference proteome</keyword>
<gene>
    <name evidence="1" type="ORF">LK10_02200</name>
</gene>
<dbReference type="AlphaFoldDB" id="A0A0B2AT53"/>
<comment type="caution">
    <text evidence="1">The sequence shown here is derived from an EMBL/GenBank/DDBJ whole genome shotgun (WGS) entry which is preliminary data.</text>
</comment>
<organism evidence="1 2">
    <name type="scientific">Sinomonas humi</name>
    <dbReference type="NCBI Taxonomy" id="1338436"/>
    <lineage>
        <taxon>Bacteria</taxon>
        <taxon>Bacillati</taxon>
        <taxon>Actinomycetota</taxon>
        <taxon>Actinomycetes</taxon>
        <taxon>Micrococcales</taxon>
        <taxon>Micrococcaceae</taxon>
        <taxon>Sinomonas</taxon>
    </lineage>
</organism>
<proteinExistence type="predicted"/>
<protein>
    <submittedName>
        <fullName evidence="1">Uncharacterized protein</fullName>
    </submittedName>
</protein>
<accession>A0A0B2AT53</accession>
<evidence type="ECO:0000313" key="2">
    <source>
        <dbReference type="Proteomes" id="UP000030982"/>
    </source>
</evidence>
<name>A0A0B2AT53_9MICC</name>
<dbReference type="Proteomes" id="UP000030982">
    <property type="component" value="Unassembled WGS sequence"/>
</dbReference>
<reference evidence="1 2" key="1">
    <citation type="submission" date="2014-09" db="EMBL/GenBank/DDBJ databases">
        <title>Genome sequence of Sinomonas sp. MUSC 117.</title>
        <authorList>
            <person name="Lee L.-H."/>
        </authorList>
    </citation>
    <scope>NUCLEOTIDE SEQUENCE [LARGE SCALE GENOMIC DNA]</scope>
    <source>
        <strain evidence="1 2">MUSC 117</strain>
    </source>
</reference>
<dbReference type="EMBL" id="JTDL01000035">
    <property type="protein sequence ID" value="KHL05148.1"/>
    <property type="molecule type" value="Genomic_DNA"/>
</dbReference>
<sequence length="115" mass="12937">MLAIAEVLVKVFRESALTHAPSPRERLKRFITGLKALRLIHRGAFGRQLRAVLALGRRCKRVPRVRADPWKGLGLQDTLCLQPDPLWNHRYPGVGGLHQPCALIALEQNERVSSC</sequence>
<evidence type="ECO:0000313" key="1">
    <source>
        <dbReference type="EMBL" id="KHL05148.1"/>
    </source>
</evidence>